<protein>
    <submittedName>
        <fullName evidence="2">Uncharacterized protein</fullName>
    </submittedName>
</protein>
<dbReference type="OrthoDB" id="5195601at2"/>
<keyword evidence="1" id="KW-0812">Transmembrane</keyword>
<dbReference type="RefSeq" id="WP_116518078.1">
    <property type="nucleotide sequence ID" value="NZ_JACCEX010000002.1"/>
</dbReference>
<keyword evidence="1" id="KW-0472">Membrane</keyword>
<sequence length="153" mass="16520">MKSKFHAAAGALALLCIVTFWTSTLVSELFLSTAHVITVKNGILTAMWLLIPAMAVTGISGFVLARQRKGRLIDLKQRRMRFVAANGLLILVPCAIALARLANAGQFDTIFYAIQCVELLAGAANIRLLVLNARDGMRLSGHLPRPSPARAPK</sequence>
<proteinExistence type="predicted"/>
<feature type="transmembrane region" description="Helical" evidence="1">
    <location>
        <begin position="42"/>
        <end position="63"/>
    </location>
</feature>
<dbReference type="AlphaFoldDB" id="A0A2U1CM38"/>
<evidence type="ECO:0000313" key="2">
    <source>
        <dbReference type="EMBL" id="PVY62079.1"/>
    </source>
</evidence>
<reference evidence="2 3" key="1">
    <citation type="submission" date="2018-04" db="EMBL/GenBank/DDBJ databases">
        <title>Genomic Encyclopedia of Type Strains, Phase IV (KMG-IV): sequencing the most valuable type-strain genomes for metagenomic binning, comparative biology and taxonomic classification.</title>
        <authorList>
            <person name="Goeker M."/>
        </authorList>
    </citation>
    <scope>NUCLEOTIDE SEQUENCE [LARGE SCALE GENOMIC DNA]</scope>
    <source>
        <strain evidence="2 3">DSM 10065</strain>
    </source>
</reference>
<comment type="caution">
    <text evidence="2">The sequence shown here is derived from an EMBL/GenBank/DDBJ whole genome shotgun (WGS) entry which is preliminary data.</text>
</comment>
<gene>
    <name evidence="2" type="ORF">C7440_1569</name>
</gene>
<organism evidence="2 3">
    <name type="scientific">Pusillimonas noertemannii</name>
    <dbReference type="NCBI Taxonomy" id="305977"/>
    <lineage>
        <taxon>Bacteria</taxon>
        <taxon>Pseudomonadati</taxon>
        <taxon>Pseudomonadota</taxon>
        <taxon>Betaproteobacteria</taxon>
        <taxon>Burkholderiales</taxon>
        <taxon>Alcaligenaceae</taxon>
        <taxon>Pusillimonas</taxon>
    </lineage>
</organism>
<name>A0A2U1CM38_9BURK</name>
<feature type="transmembrane region" description="Helical" evidence="1">
    <location>
        <begin position="83"/>
        <end position="103"/>
    </location>
</feature>
<feature type="transmembrane region" description="Helical" evidence="1">
    <location>
        <begin position="109"/>
        <end position="130"/>
    </location>
</feature>
<dbReference type="Proteomes" id="UP000246145">
    <property type="component" value="Unassembled WGS sequence"/>
</dbReference>
<accession>A0A2U1CM38</accession>
<dbReference type="EMBL" id="QEKO01000002">
    <property type="protein sequence ID" value="PVY62079.1"/>
    <property type="molecule type" value="Genomic_DNA"/>
</dbReference>
<evidence type="ECO:0000313" key="3">
    <source>
        <dbReference type="Proteomes" id="UP000246145"/>
    </source>
</evidence>
<keyword evidence="3" id="KW-1185">Reference proteome</keyword>
<evidence type="ECO:0000256" key="1">
    <source>
        <dbReference type="SAM" id="Phobius"/>
    </source>
</evidence>
<keyword evidence="1" id="KW-1133">Transmembrane helix</keyword>